<protein>
    <submittedName>
        <fullName evidence="2">Autotransporter-associated beta strand protein</fullName>
    </submittedName>
</protein>
<sequence length="741" mass="74745">LTINTSSAANTIIGAISGATSLVNSGSGTLTLSGNNTYTGSTTVLAGTLNVSGTLSDSTALTVESDATYIVAANDTIASIAGAGNITLTANLTAGATPDTIFSGVISGAGNLTKQGTGTLTLSGPNTYTGTTTLRSGTLSISADNQLGAIPGTATVGSIIFNGGTLNTSTTFMLNANRGIAMTGNGTIDVDGSTTLTYNGVIAGSGDLTKSGAGTLVLGGANTYTGTTLISSGALTVSGNLADVANITVASGAIYNLLNTDTIATISGSGIVNLGANLTVGFGDQDFSFGGSFTGTGSLIKTGLATMTLSGSSSYTGNTVLNASQLILANADALGLSTLVSAAGVLQLADGIVLSSLHVTGPIKITNHIQTIGDQLYEGDVVIAPNAGVVTDMRNYAGTIYTASGVKLSSTNGGITFNGKIDAQNAKSESLSIDAGTGTVTVGNSVGSITPLQNLYIVGENIKLLADVLTGQEQTYVGTTTIGSNGSAGFLYEQFVKKTRPESTFSIQNPIFTRTFISTDPTVRFVGTVNPDSTGYSLLVAAIYDGFVNGDPTKEPRIIFDGLVGNLIPFYSTNFQALQAGDVFMLGGKISTMGVKTISAQNYTAEALEVLLDPSNSVATFRSSQPGTINFDLSKIGGQMNMGSAMGVIRVIIDGLTNFTGAGVGLAAVSLPVQEAAAAAAAAAAAGGGNLMTTAQFNKQFVLRRDALQTSSVTVLMDENVSNQDAENKLVRCRKGDTECE</sequence>
<dbReference type="SUPFAM" id="SSF51126">
    <property type="entry name" value="Pectin lyase-like"/>
    <property type="match status" value="3"/>
</dbReference>
<comment type="caution">
    <text evidence="2">The sequence shown here is derived from an EMBL/GenBank/DDBJ whole genome shotgun (WGS) entry which is preliminary data.</text>
</comment>
<dbReference type="Pfam" id="PF12951">
    <property type="entry name" value="PATR"/>
    <property type="match status" value="4"/>
</dbReference>
<evidence type="ECO:0000256" key="1">
    <source>
        <dbReference type="ARBA" id="ARBA00022729"/>
    </source>
</evidence>
<feature type="non-terminal residue" evidence="2">
    <location>
        <position position="1"/>
    </location>
</feature>
<dbReference type="InterPro" id="IPR013425">
    <property type="entry name" value="Autotrns_rpt"/>
</dbReference>
<accession>A0A2M8VHD1</accession>
<keyword evidence="1" id="KW-0732">Signal</keyword>
<dbReference type="PANTHER" id="PTHR35037">
    <property type="entry name" value="C-TERMINAL REGION OF AIDA-LIKE PROTEIN"/>
    <property type="match status" value="1"/>
</dbReference>
<dbReference type="EMBL" id="PGTX01000008">
    <property type="protein sequence ID" value="PJI76140.1"/>
    <property type="molecule type" value="Genomic_DNA"/>
</dbReference>
<evidence type="ECO:0000313" key="3">
    <source>
        <dbReference type="Proteomes" id="UP000229366"/>
    </source>
</evidence>
<organism evidence="2 3">
    <name type="scientific">Polynucleobacter brandtiae</name>
    <dbReference type="NCBI Taxonomy" id="1938816"/>
    <lineage>
        <taxon>Bacteria</taxon>
        <taxon>Pseudomonadati</taxon>
        <taxon>Pseudomonadota</taxon>
        <taxon>Betaproteobacteria</taxon>
        <taxon>Burkholderiales</taxon>
        <taxon>Burkholderiaceae</taxon>
        <taxon>Polynucleobacter</taxon>
    </lineage>
</organism>
<reference evidence="2 3" key="1">
    <citation type="submission" date="2017-11" db="EMBL/GenBank/DDBJ databases">
        <title>Genomic Encyclopedia of Type Strains, Phase III (KMG-III): the genomes of soil and plant-associated and newly described type strains.</title>
        <authorList>
            <person name="Whitman W."/>
        </authorList>
    </citation>
    <scope>NUCLEOTIDE SEQUENCE [LARGE SCALE GENOMIC DNA]</scope>
    <source>
        <strain evidence="2 3">UB-Domo-W1</strain>
    </source>
</reference>
<dbReference type="InterPro" id="IPR011050">
    <property type="entry name" value="Pectin_lyase_fold/virulence"/>
</dbReference>
<dbReference type="Gene3D" id="2.160.20.20">
    <property type="match status" value="2"/>
</dbReference>
<gene>
    <name evidence="2" type="ORF">B0G85_2041</name>
</gene>
<dbReference type="NCBIfam" id="TIGR02601">
    <property type="entry name" value="autotrns_rpt"/>
    <property type="match status" value="4"/>
</dbReference>
<name>A0A2M8VHD1_9BURK</name>
<dbReference type="AlphaFoldDB" id="A0A2M8VHD1"/>
<dbReference type="InterPro" id="IPR012332">
    <property type="entry name" value="Autotransporter_pectin_lyase_C"/>
</dbReference>
<dbReference type="Proteomes" id="UP000229366">
    <property type="component" value="Unassembled WGS sequence"/>
</dbReference>
<dbReference type="PANTHER" id="PTHR35037:SF3">
    <property type="entry name" value="C-TERMINAL REGION OF AIDA-LIKE PROTEIN"/>
    <property type="match status" value="1"/>
</dbReference>
<dbReference type="RefSeq" id="WP_198508812.1">
    <property type="nucleotide sequence ID" value="NZ_PGTX01000008.1"/>
</dbReference>
<proteinExistence type="predicted"/>
<keyword evidence="3" id="KW-1185">Reference proteome</keyword>
<dbReference type="InterPro" id="IPR051551">
    <property type="entry name" value="Autotransporter_adhesion"/>
</dbReference>
<evidence type="ECO:0000313" key="2">
    <source>
        <dbReference type="EMBL" id="PJI76140.1"/>
    </source>
</evidence>